<reference evidence="1" key="1">
    <citation type="journal article" date="2020" name="Virus Evol.">
        <title>A new lineage of segmented RNA viruses infecting animals.</title>
        <authorList>
            <person name="Obbard D.J."/>
            <person name="Shi M."/>
            <person name="Roberts K.E."/>
            <person name="Longdon B."/>
            <person name="Dennis A.B."/>
        </authorList>
    </citation>
    <scope>NUCLEOTIDE SEQUENCE</scope>
    <source>
        <strain evidence="1">WZGZ14165</strain>
    </source>
</reference>
<organism evidence="1">
    <name type="scientific">Ruian virus</name>
    <dbReference type="NCBI Taxonomy" id="2656660"/>
    <lineage>
        <taxon>Viruses</taxon>
        <taxon>Riboviria</taxon>
    </lineage>
</organism>
<evidence type="ECO:0000313" key="1">
    <source>
        <dbReference type="EMBL" id="QFR59046.1"/>
    </source>
</evidence>
<dbReference type="EMBL" id="MN371240">
    <property type="protein sequence ID" value="QFR59046.1"/>
    <property type="molecule type" value="Genomic_RNA"/>
</dbReference>
<protein>
    <submittedName>
        <fullName evidence="1">Uncharacterized protein</fullName>
    </submittedName>
</protein>
<proteinExistence type="predicted"/>
<sequence>MSTGWGASLVLSKDVPAHPCLDRFERIVSLVGSSDSGNVLNDIHRIVDRVKSRAVVAPGVYDVKQMRQLIGEEKVGKLYEFVKLMKLTENLATVNKMPKPPPVKDFFSRFEPEGVLRDLGTGNGVKADDSGVETVGYEDVTPKAPDVLMTIKPVSQYNEDVKDNDVTSSFLSATSSFYDFAPVGDAMHVYPDIDYMLKHGLTEEKEDGLFHSGEYIDKRVCGGEAISPGYQAKVEFKKRRIKYKPKCYNDTLDPIKSIGARITNNSVWLDLEESSNVSYKYDGRRVSFRQFGKFAYLIDGLFTIKFEASAEETLDLDFEMLGTELILMRVVRLGPLRPYDTRQALDEFLAKVRLDIPGFTITAPEVFDPLVYARYLESGRVDGKTFRRHGSQYVLKHHMSLDFRTPVSEEQIRAHLADQGFCVSNIRLGPCHPVEEYVFKRNSSDRTVEVVFKRERPHNKRTDTYKDIDQINWPTTEEKPVGLEKQPPFHIDLSADHTTLEEMAV</sequence>
<accession>A0A5P8PP39</accession>
<name>A0A5P8PP39_9VIRU</name>